<feature type="region of interest" description="Disordered" evidence="8">
    <location>
        <begin position="1"/>
        <end position="46"/>
    </location>
</feature>
<evidence type="ECO:0000256" key="5">
    <source>
        <dbReference type="ARBA" id="ARBA00023163"/>
    </source>
</evidence>
<evidence type="ECO:0000256" key="8">
    <source>
        <dbReference type="SAM" id="MobiDB-lite"/>
    </source>
</evidence>
<dbReference type="Proteomes" id="UP000198406">
    <property type="component" value="Unassembled WGS sequence"/>
</dbReference>
<dbReference type="PROSITE" id="PS50217">
    <property type="entry name" value="BZIP"/>
    <property type="match status" value="1"/>
</dbReference>
<evidence type="ECO:0000259" key="9">
    <source>
        <dbReference type="PROSITE" id="PS50217"/>
    </source>
</evidence>
<keyword evidence="4" id="KW-0238">DNA-binding</keyword>
<dbReference type="InterPro" id="IPR046347">
    <property type="entry name" value="bZIP_sf"/>
</dbReference>
<evidence type="ECO:0000256" key="1">
    <source>
        <dbReference type="ARBA" id="ARBA00004123"/>
    </source>
</evidence>
<dbReference type="SMART" id="SM00338">
    <property type="entry name" value="BRLZ"/>
    <property type="match status" value="1"/>
</dbReference>
<proteinExistence type="inferred from homology"/>
<dbReference type="Gene3D" id="1.20.5.170">
    <property type="match status" value="1"/>
</dbReference>
<dbReference type="InterPro" id="IPR004827">
    <property type="entry name" value="bZIP"/>
</dbReference>
<evidence type="ECO:0000313" key="11">
    <source>
        <dbReference type="Proteomes" id="UP000198406"/>
    </source>
</evidence>
<dbReference type="CDD" id="cd14687">
    <property type="entry name" value="bZIP_ATF2"/>
    <property type="match status" value="1"/>
</dbReference>
<evidence type="ECO:0000313" key="10">
    <source>
        <dbReference type="EMBL" id="GAX27168.1"/>
    </source>
</evidence>
<dbReference type="PANTHER" id="PTHR47416:SF8">
    <property type="entry name" value="BASIC-LEUCINE ZIPPER TRANSCRIPTION FACTOR E-RELATED"/>
    <property type="match status" value="1"/>
</dbReference>
<feature type="domain" description="BZIP" evidence="9">
    <location>
        <begin position="23"/>
        <end position="79"/>
    </location>
</feature>
<dbReference type="GO" id="GO:0003677">
    <property type="term" value="F:DNA binding"/>
    <property type="evidence" value="ECO:0007669"/>
    <property type="project" value="UniProtKB-KW"/>
</dbReference>
<feature type="compositionally biased region" description="Basic and acidic residues" evidence="8">
    <location>
        <begin position="28"/>
        <end position="39"/>
    </location>
</feature>
<dbReference type="PANTHER" id="PTHR47416">
    <property type="entry name" value="BASIC-LEUCINE ZIPPER TRANSCRIPTION FACTOR F-RELATED"/>
    <property type="match status" value="1"/>
</dbReference>
<keyword evidence="6" id="KW-0539">Nucleus</keyword>
<sequence length="136" mass="14972">MADDESDDDHDSNDDGNDPESKARKRKDRLEQNRISARESRKRKKTMIEELQRTVITLSRDNKELNDRNEALRRELMEIGAKYPNVVPLQAIVGQGAALQGPSGAVADPTARLNDADDDVEDSVPGDNSSSGLANV</sequence>
<gene>
    <name evidence="10" type="ORF">FisN_13Lh281</name>
</gene>
<protein>
    <recommendedName>
        <fullName evidence="9">BZIP domain-containing protein</fullName>
    </recommendedName>
</protein>
<dbReference type="AlphaFoldDB" id="A0A1Z5KMK1"/>
<dbReference type="OrthoDB" id="674948at2759"/>
<comment type="subcellular location">
    <subcellularLocation>
        <location evidence="1">Nucleus</location>
    </subcellularLocation>
</comment>
<dbReference type="InParanoid" id="A0A1Z5KMK1"/>
<evidence type="ECO:0000256" key="4">
    <source>
        <dbReference type="ARBA" id="ARBA00023125"/>
    </source>
</evidence>
<accession>A0A1Z5KMK1</accession>
<evidence type="ECO:0000256" key="6">
    <source>
        <dbReference type="ARBA" id="ARBA00023242"/>
    </source>
</evidence>
<evidence type="ECO:0000256" key="7">
    <source>
        <dbReference type="SAM" id="Coils"/>
    </source>
</evidence>
<dbReference type="EMBL" id="BDSP01000253">
    <property type="protein sequence ID" value="GAX27168.1"/>
    <property type="molecule type" value="Genomic_DNA"/>
</dbReference>
<feature type="region of interest" description="Disordered" evidence="8">
    <location>
        <begin position="98"/>
        <end position="136"/>
    </location>
</feature>
<dbReference type="PROSITE" id="PS00036">
    <property type="entry name" value="BZIP_BASIC"/>
    <property type="match status" value="1"/>
</dbReference>
<feature type="coiled-coil region" evidence="7">
    <location>
        <begin position="48"/>
        <end position="82"/>
    </location>
</feature>
<comment type="caution">
    <text evidence="10">The sequence shown here is derived from an EMBL/GenBank/DDBJ whole genome shotgun (WGS) entry which is preliminary data.</text>
</comment>
<keyword evidence="7" id="KW-0175">Coiled coil</keyword>
<dbReference type="GO" id="GO:0005634">
    <property type="term" value="C:nucleus"/>
    <property type="evidence" value="ECO:0007669"/>
    <property type="project" value="UniProtKB-SubCell"/>
</dbReference>
<feature type="compositionally biased region" description="Polar residues" evidence="8">
    <location>
        <begin position="126"/>
        <end position="136"/>
    </location>
</feature>
<reference evidence="10 11" key="1">
    <citation type="journal article" date="2015" name="Plant Cell">
        <title>Oil accumulation by the oleaginous diatom Fistulifera solaris as revealed by the genome and transcriptome.</title>
        <authorList>
            <person name="Tanaka T."/>
            <person name="Maeda Y."/>
            <person name="Veluchamy A."/>
            <person name="Tanaka M."/>
            <person name="Abida H."/>
            <person name="Marechal E."/>
            <person name="Bowler C."/>
            <person name="Muto M."/>
            <person name="Sunaga Y."/>
            <person name="Tanaka M."/>
            <person name="Yoshino T."/>
            <person name="Taniguchi T."/>
            <person name="Fukuda Y."/>
            <person name="Nemoto M."/>
            <person name="Matsumoto M."/>
            <person name="Wong P.S."/>
            <person name="Aburatani S."/>
            <person name="Fujibuchi W."/>
        </authorList>
    </citation>
    <scope>NUCLEOTIDE SEQUENCE [LARGE SCALE GENOMIC DNA]</scope>
    <source>
        <strain evidence="10 11">JPCC DA0580</strain>
    </source>
</reference>
<evidence type="ECO:0000256" key="3">
    <source>
        <dbReference type="ARBA" id="ARBA00023015"/>
    </source>
</evidence>
<keyword evidence="5" id="KW-0804">Transcription</keyword>
<comment type="similarity">
    <text evidence="2">Belongs to the bZIP family.</text>
</comment>
<keyword evidence="11" id="KW-1185">Reference proteome</keyword>
<dbReference type="SUPFAM" id="SSF57959">
    <property type="entry name" value="Leucine zipper domain"/>
    <property type="match status" value="1"/>
</dbReference>
<dbReference type="GO" id="GO:0003700">
    <property type="term" value="F:DNA-binding transcription factor activity"/>
    <property type="evidence" value="ECO:0007669"/>
    <property type="project" value="InterPro"/>
</dbReference>
<evidence type="ECO:0000256" key="2">
    <source>
        <dbReference type="ARBA" id="ARBA00007163"/>
    </source>
</evidence>
<name>A0A1Z5KMK1_FISSO</name>
<dbReference type="Pfam" id="PF00170">
    <property type="entry name" value="bZIP_1"/>
    <property type="match status" value="1"/>
</dbReference>
<keyword evidence="3" id="KW-0805">Transcription regulation</keyword>
<feature type="compositionally biased region" description="Acidic residues" evidence="8">
    <location>
        <begin position="1"/>
        <end position="18"/>
    </location>
</feature>
<organism evidence="10 11">
    <name type="scientific">Fistulifera solaris</name>
    <name type="common">Oleaginous diatom</name>
    <dbReference type="NCBI Taxonomy" id="1519565"/>
    <lineage>
        <taxon>Eukaryota</taxon>
        <taxon>Sar</taxon>
        <taxon>Stramenopiles</taxon>
        <taxon>Ochrophyta</taxon>
        <taxon>Bacillariophyta</taxon>
        <taxon>Bacillariophyceae</taxon>
        <taxon>Bacillariophycidae</taxon>
        <taxon>Naviculales</taxon>
        <taxon>Naviculaceae</taxon>
        <taxon>Fistulifera</taxon>
    </lineage>
</organism>